<dbReference type="Proteomes" id="UP000600220">
    <property type="component" value="Unassembled WGS sequence"/>
</dbReference>
<dbReference type="Proteomes" id="UP000246800">
    <property type="component" value="Unassembled WGS sequence"/>
</dbReference>
<dbReference type="SMART" id="SM00903">
    <property type="entry name" value="Flavin_Reduct"/>
    <property type="match status" value="1"/>
</dbReference>
<dbReference type="OrthoDB" id="9794638at2"/>
<keyword evidence="3" id="KW-0288">FMN</keyword>
<name>A0A2A4EF43_STAPS</name>
<organism evidence="7 9">
    <name type="scientific">Staphylococcus pseudintermedius</name>
    <dbReference type="NCBI Taxonomy" id="283734"/>
    <lineage>
        <taxon>Bacteria</taxon>
        <taxon>Bacillati</taxon>
        <taxon>Bacillota</taxon>
        <taxon>Bacilli</taxon>
        <taxon>Bacillales</taxon>
        <taxon>Staphylococcaceae</taxon>
        <taxon>Staphylococcus</taxon>
        <taxon>Staphylococcus intermedius group</taxon>
    </lineage>
</organism>
<dbReference type="RefSeq" id="WP_014614946.1">
    <property type="nucleotide sequence ID" value="NZ_AP019372.1"/>
</dbReference>
<dbReference type="OMA" id="PHNPFNA"/>
<comment type="cofactor">
    <cofactor evidence="1">
        <name>FMN</name>
        <dbReference type="ChEBI" id="CHEBI:58210"/>
    </cofactor>
</comment>
<evidence type="ECO:0000313" key="10">
    <source>
        <dbReference type="Proteomes" id="UP000256409"/>
    </source>
</evidence>
<accession>A0A2A4EF43</accession>
<feature type="domain" description="Flavin reductase like" evidence="5">
    <location>
        <begin position="20"/>
        <end position="177"/>
    </location>
</feature>
<evidence type="ECO:0000313" key="6">
    <source>
        <dbReference type="EMBL" id="EGQ4384247.1"/>
    </source>
</evidence>
<reference evidence="10" key="3">
    <citation type="journal article" date="2018" name="Vet. Microbiol.">
        <title>Molecular epidemiology of methicillin-resistant staphylococci amongst veterinary personnel, personnel-owned pets, patients and the hospital environment of two companion animal veterinary hospitals.</title>
        <authorList>
            <person name="Worthing K.A."/>
            <person name="Brown J."/>
            <person name="Gerber L."/>
            <person name="Abraham S."/>
            <person name="Trott D."/>
            <person name="Norris J.M."/>
        </authorList>
    </citation>
    <scope>NUCLEOTIDE SEQUENCE [LARGE SCALE GENOMIC DNA]</scope>
    <source>
        <strain evidence="10">ST496-2</strain>
    </source>
</reference>
<gene>
    <name evidence="7" type="ORF">DD902_06785</name>
    <name evidence="8" type="ORF">DV961_04350</name>
    <name evidence="6" type="ORF">EGV54_03945</name>
</gene>
<evidence type="ECO:0000313" key="7">
    <source>
        <dbReference type="EMBL" id="PWZ74979.1"/>
    </source>
</evidence>
<dbReference type="Gene3D" id="2.30.110.10">
    <property type="entry name" value="Electron Transport, Fmn-binding Protein, Chain A"/>
    <property type="match status" value="1"/>
</dbReference>
<sequence>MYAFYASELSKQQMYKFLIGSVVPRPIALITSQSEEGLLNIAPFSFFNIVSSEPALLSVAVNRKEGAMKDTARNILTTKEAVVHVVTEANVANANQTAALLPPDESELDHTTFTTTDSEMVNVPSLNESSIRFEVKLYQHVEIKNDRNENTNDLLLLEIQKVYIDEDLFDLEKGYVDVENVQPVSRLAGDNYARLGETFTIKRPR</sequence>
<dbReference type="GO" id="GO:0016646">
    <property type="term" value="F:oxidoreductase activity, acting on the CH-NH group of donors, NAD or NADP as acceptor"/>
    <property type="evidence" value="ECO:0007669"/>
    <property type="project" value="UniProtKB-ARBA"/>
</dbReference>
<evidence type="ECO:0000313" key="9">
    <source>
        <dbReference type="Proteomes" id="UP000246800"/>
    </source>
</evidence>
<dbReference type="EMBL" id="QQPC01000023">
    <property type="protein sequence ID" value="REA82657.1"/>
    <property type="molecule type" value="Genomic_DNA"/>
</dbReference>
<dbReference type="InterPro" id="IPR012349">
    <property type="entry name" value="Split_barrel_FMN-bd"/>
</dbReference>
<dbReference type="InterPro" id="IPR002563">
    <property type="entry name" value="Flavin_Rdtase-like_dom"/>
</dbReference>
<evidence type="ECO:0000259" key="5">
    <source>
        <dbReference type="SMART" id="SM00903"/>
    </source>
</evidence>
<keyword evidence="2" id="KW-0285">Flavoprotein</keyword>
<evidence type="ECO:0000256" key="3">
    <source>
        <dbReference type="ARBA" id="ARBA00022643"/>
    </source>
</evidence>
<dbReference type="SUPFAM" id="SSF50475">
    <property type="entry name" value="FMN-binding split barrel"/>
    <property type="match status" value="1"/>
</dbReference>
<dbReference type="Proteomes" id="UP000256409">
    <property type="component" value="Unassembled WGS sequence"/>
</dbReference>
<dbReference type="EMBL" id="QEIT01000031">
    <property type="protein sequence ID" value="PWZ74979.1"/>
    <property type="molecule type" value="Genomic_DNA"/>
</dbReference>
<reference evidence="7 9" key="1">
    <citation type="journal article" date="2018" name="Vet. Microbiol.">
        <title>Clonal diversity and geographic distribution of methicillin-resistant Staphylococcus pseudintermedius from Australian animals: Discovery of novel sequence types.</title>
        <authorList>
            <person name="Worthing K.A."/>
            <person name="Abraham S."/>
            <person name="Coombs G.W."/>
            <person name="Pang S."/>
            <person name="Saputra S."/>
            <person name="Jordan D."/>
            <person name="Trott D.J."/>
            <person name="Norris J.M."/>
        </authorList>
    </citation>
    <scope>NUCLEOTIDE SEQUENCE [LARGE SCALE GENOMIC DNA]</scope>
    <source>
        <strain evidence="7 9">ST525 1</strain>
    </source>
</reference>
<proteinExistence type="inferred from homology"/>
<evidence type="ECO:0000256" key="1">
    <source>
        <dbReference type="ARBA" id="ARBA00001917"/>
    </source>
</evidence>
<evidence type="ECO:0000313" key="11">
    <source>
        <dbReference type="Proteomes" id="UP000600220"/>
    </source>
</evidence>
<reference evidence="6 11" key="4">
    <citation type="submission" date="2018-11" db="EMBL/GenBank/DDBJ databases">
        <authorList>
            <consortium name="Veterinary Laboratory Investigation and Response Network"/>
        </authorList>
    </citation>
    <scope>NUCLEOTIDE SEQUENCE [LARGE SCALE GENOMIC DNA]</scope>
    <source>
        <strain evidence="6 11">SPSE-18-VL-LA-PA-Ryan-0021</strain>
    </source>
</reference>
<comment type="caution">
    <text evidence="7">The sequence shown here is derived from an EMBL/GenBank/DDBJ whole genome shotgun (WGS) entry which is preliminary data.</text>
</comment>
<dbReference type="AlphaFoldDB" id="A0A2A4EF43"/>
<keyword evidence="11" id="KW-1185">Reference proteome</keyword>
<dbReference type="GO" id="GO:0010181">
    <property type="term" value="F:FMN binding"/>
    <property type="evidence" value="ECO:0007669"/>
    <property type="project" value="InterPro"/>
</dbReference>
<evidence type="ECO:0000313" key="8">
    <source>
        <dbReference type="EMBL" id="REA82657.1"/>
    </source>
</evidence>
<dbReference type="GeneID" id="93824112"/>
<dbReference type="PANTHER" id="PTHR33798:SF5">
    <property type="entry name" value="FLAVIN REDUCTASE LIKE DOMAIN-CONTAINING PROTEIN"/>
    <property type="match status" value="1"/>
</dbReference>
<evidence type="ECO:0000256" key="2">
    <source>
        <dbReference type="ARBA" id="ARBA00022630"/>
    </source>
</evidence>
<evidence type="ECO:0000256" key="4">
    <source>
        <dbReference type="ARBA" id="ARBA00038054"/>
    </source>
</evidence>
<dbReference type="EMBL" id="AAXKXX010000003">
    <property type="protein sequence ID" value="EGQ4384247.1"/>
    <property type="molecule type" value="Genomic_DNA"/>
</dbReference>
<dbReference type="PANTHER" id="PTHR33798">
    <property type="entry name" value="FLAVOPROTEIN OXYGENASE"/>
    <property type="match status" value="1"/>
</dbReference>
<dbReference type="Pfam" id="PF01613">
    <property type="entry name" value="Flavin_Reduct"/>
    <property type="match status" value="1"/>
</dbReference>
<protein>
    <submittedName>
        <fullName evidence="7">Flavin reductase family protein</fullName>
    </submittedName>
</protein>
<comment type="similarity">
    <text evidence="4">Belongs to the flavoredoxin family.</text>
</comment>
<reference evidence="8" key="2">
    <citation type="journal article" date="2018" name="Vet. Microbiol.">
        <title>Methicillin-resistant staphylococci amongst veterinary personnel, personnel-owned pets, patients and the hospital environment of two small animal veterinary hospitals.</title>
        <authorList>
            <person name="Worthing K.A."/>
            <person name="Brown J."/>
            <person name="Gerber L."/>
            <person name="Abraham S."/>
            <person name="Trott D."/>
            <person name="Norris J.M."/>
        </authorList>
    </citation>
    <scope>NUCLEOTIDE SEQUENCE</scope>
    <source>
        <strain evidence="8">ST496-2</strain>
    </source>
</reference>